<reference evidence="2" key="1">
    <citation type="journal article" date="2021" name="Proc. Natl. Acad. Sci. U.S.A.">
        <title>A Catalog of Tens of Thousands of Viruses from Human Metagenomes Reveals Hidden Associations with Chronic Diseases.</title>
        <authorList>
            <person name="Tisza M.J."/>
            <person name="Buck C.B."/>
        </authorList>
    </citation>
    <scope>NUCLEOTIDE SEQUENCE</scope>
    <source>
        <strain evidence="2">CtE0n6</strain>
    </source>
</reference>
<evidence type="ECO:0000313" key="2">
    <source>
        <dbReference type="EMBL" id="DAE29932.1"/>
    </source>
</evidence>
<dbReference type="GO" id="GO:0003676">
    <property type="term" value="F:nucleic acid binding"/>
    <property type="evidence" value="ECO:0007669"/>
    <property type="project" value="InterPro"/>
</dbReference>
<dbReference type="InterPro" id="IPR031339">
    <property type="entry name" value="DUF4942"/>
</dbReference>
<accession>A0A8S5RG17</accession>
<dbReference type="Pfam" id="PF13708">
    <property type="entry name" value="DUF4942"/>
    <property type="match status" value="1"/>
</dbReference>
<organism evidence="2">
    <name type="scientific">virus sp. ctE0n6</name>
    <dbReference type="NCBI Taxonomy" id="2827985"/>
    <lineage>
        <taxon>Viruses</taxon>
    </lineage>
</organism>
<dbReference type="Gene3D" id="3.40.50.150">
    <property type="entry name" value="Vaccinia Virus protein VP39"/>
    <property type="match status" value="1"/>
</dbReference>
<feature type="domain" description="DUF4942" evidence="1">
    <location>
        <begin position="278"/>
        <end position="473"/>
    </location>
</feature>
<evidence type="ECO:0000259" key="1">
    <source>
        <dbReference type="Pfam" id="PF13708"/>
    </source>
</evidence>
<protein>
    <submittedName>
        <fullName evidence="2">Type I restriction enzyme</fullName>
    </submittedName>
</protein>
<dbReference type="InterPro" id="IPR029063">
    <property type="entry name" value="SAM-dependent_MTases_sf"/>
</dbReference>
<dbReference type="GO" id="GO:0032259">
    <property type="term" value="P:methylation"/>
    <property type="evidence" value="ECO:0007669"/>
    <property type="project" value="InterPro"/>
</dbReference>
<dbReference type="EMBL" id="BK059101">
    <property type="protein sequence ID" value="DAE29932.1"/>
    <property type="molecule type" value="Genomic_DNA"/>
</dbReference>
<name>A0A8S5RG17_9VIRU</name>
<dbReference type="InterPro" id="IPR002052">
    <property type="entry name" value="DNA_methylase_N6_adenine_CS"/>
</dbReference>
<sequence length="531" mass="62425">MYGIDFYPTAPPTIEKLLGDIDFRKVNTCLEPSSGDGAIVEYIINKIKNIRGYSKIKVDIDCIEIDNNLRYILQSKGFRVVCDDFLNYNTLKSYDLIAMNPPFSSQEYHIKKAINMLIESGGELRAITNAEMIKNPYSNIRKEILNILNSNNAEIEFHQNEFSDARRETDVEIAIIKCKFEKKQVGSIILDNLKQAIEEQEDTYESNYIVENDFIKAVIKQYEFESSAGIKLIKEHNKLKAFTSSEFNKENSILTLRLCNDRNYSEPSENILCNDYLREVRKKYWKALFNNKEFTKLFTSNLQRDFYNRLDELADYDFNEFNIQEIRKQMNNQVVTGVKETILNLFDEFSRKHYWDKDTSSNIHYYNGWKSNSCWKINKRVIIPLNGFGSWGESFDPLHYQCIDKLADIEKVFNYLDTGKTEELTLREILQAAKDNNQTKGVITKFFKIDFYKKPTVHLTFLDEELLKKFNVFGSLEKGWLPPSYSKKSYKEMTKEEQEVIDNFEGEKEYNKVINNKSYYIYNPNEVLMLT</sequence>
<dbReference type="GO" id="GO:0008168">
    <property type="term" value="F:methyltransferase activity"/>
    <property type="evidence" value="ECO:0007669"/>
    <property type="project" value="InterPro"/>
</dbReference>
<dbReference type="PROSITE" id="PS00092">
    <property type="entry name" value="N6_MTASE"/>
    <property type="match status" value="1"/>
</dbReference>
<proteinExistence type="predicted"/>
<dbReference type="SUPFAM" id="SSF53335">
    <property type="entry name" value="S-adenosyl-L-methionine-dependent methyltransferases"/>
    <property type="match status" value="1"/>
</dbReference>